<keyword evidence="2" id="KW-1133">Transmembrane helix</keyword>
<feature type="compositionally biased region" description="Polar residues" evidence="1">
    <location>
        <begin position="80"/>
        <end position="96"/>
    </location>
</feature>
<dbReference type="RefSeq" id="XP_066805791.1">
    <property type="nucleotide sequence ID" value="XM_066943249.1"/>
</dbReference>
<reference evidence="3 4" key="1">
    <citation type="journal article" date="2024" name="bioRxiv">
        <title>Comparative genomics of Cryptococcus and Kwoniella reveals pathogenesis evolution and contrasting karyotype dynamics via intercentromeric recombination or chromosome fusion.</title>
        <authorList>
            <person name="Coelho M.A."/>
            <person name="David-Palma M."/>
            <person name="Shea T."/>
            <person name="Bowers K."/>
            <person name="McGinley-Smith S."/>
            <person name="Mohammad A.W."/>
            <person name="Gnirke A."/>
            <person name="Yurkov A.M."/>
            <person name="Nowrousian M."/>
            <person name="Sun S."/>
            <person name="Cuomo C.A."/>
            <person name="Heitman J."/>
        </authorList>
    </citation>
    <scope>NUCLEOTIDE SEQUENCE [LARGE SCALE GENOMIC DNA]</scope>
    <source>
        <strain evidence="3 4">CBS 13917</strain>
    </source>
</reference>
<dbReference type="EMBL" id="JBCAWK010000001">
    <property type="protein sequence ID" value="KAK8869545.1"/>
    <property type="molecule type" value="Genomic_DNA"/>
</dbReference>
<evidence type="ECO:0000313" key="3">
    <source>
        <dbReference type="EMBL" id="KAK8869545.1"/>
    </source>
</evidence>
<dbReference type="Proteomes" id="UP001388673">
    <property type="component" value="Unassembled WGS sequence"/>
</dbReference>
<keyword evidence="2" id="KW-0812">Transmembrane</keyword>
<dbReference type="KEGG" id="kne:92177372"/>
<feature type="compositionally biased region" description="Polar residues" evidence="1">
    <location>
        <begin position="47"/>
        <end position="63"/>
    </location>
</feature>
<accession>A0AAW0Z5U3</accession>
<proteinExistence type="predicted"/>
<dbReference type="AlphaFoldDB" id="A0AAW0Z5U3"/>
<keyword evidence="4" id="KW-1185">Reference proteome</keyword>
<feature type="compositionally biased region" description="Gly residues" evidence="1">
    <location>
        <begin position="36"/>
        <end position="45"/>
    </location>
</feature>
<comment type="caution">
    <text evidence="3">The sequence shown here is derived from an EMBL/GenBank/DDBJ whole genome shotgun (WGS) entry which is preliminary data.</text>
</comment>
<gene>
    <name evidence="3" type="ORF">IAR55_000112</name>
</gene>
<feature type="region of interest" description="Disordered" evidence="1">
    <location>
        <begin position="34"/>
        <end position="169"/>
    </location>
</feature>
<keyword evidence="2" id="KW-0472">Membrane</keyword>
<sequence length="169" mass="16931">MASTNRVFPMLVAGTVGVAGAYYIVAPKTELTGMTKGAGGPGSEGGQSQTVKDGNKDSGSIAQSPHPALKYGGSAPGDPKSQTVAGTSAASRQSYSADHDVKTVTPNSDGSNGGGNGVAEMRERKEKGMGLPSPQGGDTKAQPVAATKDQGEGGGIPNKGKGRWWLGGW</sequence>
<evidence type="ECO:0000256" key="2">
    <source>
        <dbReference type="SAM" id="Phobius"/>
    </source>
</evidence>
<evidence type="ECO:0000313" key="4">
    <source>
        <dbReference type="Proteomes" id="UP001388673"/>
    </source>
</evidence>
<name>A0AAW0Z5U3_9TREE</name>
<dbReference type="GeneID" id="92177372"/>
<protein>
    <submittedName>
        <fullName evidence="3">Uncharacterized protein</fullName>
    </submittedName>
</protein>
<evidence type="ECO:0000256" key="1">
    <source>
        <dbReference type="SAM" id="MobiDB-lite"/>
    </source>
</evidence>
<organism evidence="3 4">
    <name type="scientific">Kwoniella newhampshirensis</name>
    <dbReference type="NCBI Taxonomy" id="1651941"/>
    <lineage>
        <taxon>Eukaryota</taxon>
        <taxon>Fungi</taxon>
        <taxon>Dikarya</taxon>
        <taxon>Basidiomycota</taxon>
        <taxon>Agaricomycotina</taxon>
        <taxon>Tremellomycetes</taxon>
        <taxon>Tremellales</taxon>
        <taxon>Cryptococcaceae</taxon>
        <taxon>Kwoniella</taxon>
    </lineage>
</organism>
<feature type="transmembrane region" description="Helical" evidence="2">
    <location>
        <begin position="6"/>
        <end position="26"/>
    </location>
</feature>